<protein>
    <submittedName>
        <fullName evidence="2">UDP-N-acetylglucosamine 2-epimerase (Hydrolyzing)</fullName>
    </submittedName>
</protein>
<name>A0A2A5QQ94_9EURY</name>
<dbReference type="PANTHER" id="PTHR43174:SF3">
    <property type="entry name" value="UDP-N-ACETYLGLUCOSAMINE 2-EPIMERASE"/>
    <property type="match status" value="1"/>
</dbReference>
<dbReference type="Pfam" id="PF02350">
    <property type="entry name" value="Epimerase_2"/>
    <property type="match status" value="1"/>
</dbReference>
<dbReference type="InterPro" id="IPR029767">
    <property type="entry name" value="WecB-like"/>
</dbReference>
<feature type="domain" description="UDP-N-acetylglucosamine 2-epimerase" evidence="1">
    <location>
        <begin position="25"/>
        <end position="369"/>
    </location>
</feature>
<sequence length="386" mass="41539">MSDRTITVVTGTRAEYGLLASSMSEIEDRTGLKLTVLATGMHLSHQHGYTIDEIRTDGFAVTSTVDMLLESDTGLGMAKSLGLGISGIAESFRGIDPDLVLVLGDRNEAFAAGVAAAHMNIPVAHIHGGDAMQGATIDDSIRHSLTKFAHIHFPATERSKERILQLGEEPWRVTTVGAPGLDDVNDGAYDDGVTTARELGFDPDSPLLLVVQHPLTTQPERAGEQMRQTLDAVTELDGRIAVILPNADAGGKRAIEVIQNHSAADRYRTFSNVPRRQYLGLLDVADVLVGNSSSGIIEAPSFSLPVVDVGPRQDGRERADNVRSVPHETEAIREAVAGALEDPAVRRRAENCVNPYDKGGAATRIVDRLESITIDDDLKRKRTTLS</sequence>
<evidence type="ECO:0000259" key="1">
    <source>
        <dbReference type="Pfam" id="PF02350"/>
    </source>
</evidence>
<dbReference type="Gene3D" id="3.40.50.2000">
    <property type="entry name" value="Glycogen Phosphorylase B"/>
    <property type="match status" value="2"/>
</dbReference>
<keyword evidence="3" id="KW-1185">Reference proteome</keyword>
<accession>A0A2A5QQ94</accession>
<dbReference type="NCBIfam" id="TIGR03568">
    <property type="entry name" value="NeuC_NnaA"/>
    <property type="match status" value="1"/>
</dbReference>
<evidence type="ECO:0000313" key="3">
    <source>
        <dbReference type="Proteomes" id="UP000219689"/>
    </source>
</evidence>
<dbReference type="RefSeq" id="WP_097382027.1">
    <property type="nucleotide sequence ID" value="NZ_NXNI01000002.1"/>
</dbReference>
<dbReference type="InterPro" id="IPR020004">
    <property type="entry name" value="UDP-GlcNAc_Epase"/>
</dbReference>
<dbReference type="Proteomes" id="UP000219689">
    <property type="component" value="Unassembled WGS sequence"/>
</dbReference>
<evidence type="ECO:0000313" key="2">
    <source>
        <dbReference type="EMBL" id="PCR89010.1"/>
    </source>
</evidence>
<dbReference type="GO" id="GO:0004553">
    <property type="term" value="F:hydrolase activity, hydrolyzing O-glycosyl compounds"/>
    <property type="evidence" value="ECO:0007669"/>
    <property type="project" value="InterPro"/>
</dbReference>
<gene>
    <name evidence="2" type="primary">neuC</name>
    <name evidence="2" type="ORF">CP557_21330</name>
</gene>
<dbReference type="GO" id="GO:0006047">
    <property type="term" value="P:UDP-N-acetylglucosamine metabolic process"/>
    <property type="evidence" value="ECO:0007669"/>
    <property type="project" value="InterPro"/>
</dbReference>
<reference evidence="2 3" key="1">
    <citation type="submission" date="2017-09" db="EMBL/GenBank/DDBJ databases">
        <title>Genome sequences of Natrinema ejinorence JCM 13890T.</title>
        <authorList>
            <person name="Roh S.W."/>
            <person name="Kim Y.B."/>
            <person name="Kim J.Y."/>
        </authorList>
    </citation>
    <scope>NUCLEOTIDE SEQUENCE [LARGE SCALE GENOMIC DNA]</scope>
    <source>
        <strain evidence="2 3">JCM 13890</strain>
    </source>
</reference>
<dbReference type="AlphaFoldDB" id="A0A2A5QQ94"/>
<proteinExistence type="predicted"/>
<dbReference type="OrthoDB" id="7018at2157"/>
<dbReference type="SUPFAM" id="SSF53756">
    <property type="entry name" value="UDP-Glycosyltransferase/glycogen phosphorylase"/>
    <property type="match status" value="1"/>
</dbReference>
<comment type="caution">
    <text evidence="2">The sequence shown here is derived from an EMBL/GenBank/DDBJ whole genome shotgun (WGS) entry which is preliminary data.</text>
</comment>
<organism evidence="2 3">
    <name type="scientific">Natrinema ejinorense</name>
    <dbReference type="NCBI Taxonomy" id="373386"/>
    <lineage>
        <taxon>Archaea</taxon>
        <taxon>Methanobacteriati</taxon>
        <taxon>Methanobacteriota</taxon>
        <taxon>Stenosarchaea group</taxon>
        <taxon>Halobacteria</taxon>
        <taxon>Halobacteriales</taxon>
        <taxon>Natrialbaceae</taxon>
        <taxon>Natrinema</taxon>
    </lineage>
</organism>
<dbReference type="InterPro" id="IPR003331">
    <property type="entry name" value="UDP_GlcNAc_Epimerase_2_dom"/>
</dbReference>
<dbReference type="EMBL" id="NXNI01000002">
    <property type="protein sequence ID" value="PCR89010.1"/>
    <property type="molecule type" value="Genomic_DNA"/>
</dbReference>
<dbReference type="PANTHER" id="PTHR43174">
    <property type="entry name" value="UDP-N-ACETYLGLUCOSAMINE 2-EPIMERASE"/>
    <property type="match status" value="1"/>
</dbReference>
<dbReference type="CDD" id="cd03786">
    <property type="entry name" value="GTB_UDP-GlcNAc_2-Epimerase"/>
    <property type="match status" value="1"/>
</dbReference>